<keyword evidence="10" id="KW-0560">Oxidoreductase</keyword>
<comment type="catalytic activity">
    <reaction evidence="15">
        <text>firefly D-luciferin + ATP + O2 = firefly oxyluciferin + hnu + AMP + CO2 + diphosphate</text>
        <dbReference type="Rhea" id="RHEA:10732"/>
        <dbReference type="ChEBI" id="CHEBI:15379"/>
        <dbReference type="ChEBI" id="CHEBI:16526"/>
        <dbReference type="ChEBI" id="CHEBI:16792"/>
        <dbReference type="ChEBI" id="CHEBI:30212"/>
        <dbReference type="ChEBI" id="CHEBI:30616"/>
        <dbReference type="ChEBI" id="CHEBI:33019"/>
        <dbReference type="ChEBI" id="CHEBI:58038"/>
        <dbReference type="ChEBI" id="CHEBI:456215"/>
        <dbReference type="EC" id="1.13.12.7"/>
    </reaction>
</comment>
<dbReference type="PANTHER" id="PTHR24096:SF423">
    <property type="entry name" value="GM05240P"/>
    <property type="match status" value="1"/>
</dbReference>
<evidence type="ECO:0000259" key="17">
    <source>
        <dbReference type="Pfam" id="PF13193"/>
    </source>
</evidence>
<dbReference type="SUPFAM" id="SSF56801">
    <property type="entry name" value="Acetyl-CoA synthetase-like"/>
    <property type="match status" value="1"/>
</dbReference>
<evidence type="ECO:0000256" key="5">
    <source>
        <dbReference type="ARBA" id="ARBA00019043"/>
    </source>
</evidence>
<comment type="similarity">
    <text evidence="3">Belongs to the ATP-dependent AMP-binding enzyme family.</text>
</comment>
<evidence type="ECO:0000256" key="1">
    <source>
        <dbReference type="ARBA" id="ARBA00001946"/>
    </source>
</evidence>
<dbReference type="Pfam" id="PF13193">
    <property type="entry name" value="AMP-binding_C"/>
    <property type="match status" value="1"/>
</dbReference>
<name>A0AA38J308_9CUCU</name>
<gene>
    <name evidence="18" type="ORF">Zmor_001664</name>
</gene>
<evidence type="ECO:0000256" key="11">
    <source>
        <dbReference type="ARBA" id="ARBA00023033"/>
    </source>
</evidence>
<dbReference type="PROSITE" id="PS00455">
    <property type="entry name" value="AMP_BINDING"/>
    <property type="match status" value="1"/>
</dbReference>
<evidence type="ECO:0000256" key="9">
    <source>
        <dbReference type="ARBA" id="ARBA00022842"/>
    </source>
</evidence>
<evidence type="ECO:0000259" key="16">
    <source>
        <dbReference type="Pfam" id="PF00501"/>
    </source>
</evidence>
<keyword evidence="6" id="KW-0479">Metal-binding</keyword>
<dbReference type="GO" id="GO:0004497">
    <property type="term" value="F:monooxygenase activity"/>
    <property type="evidence" value="ECO:0007669"/>
    <property type="project" value="UniProtKB-KW"/>
</dbReference>
<comment type="cofactor">
    <cofactor evidence="1">
        <name>Mg(2+)</name>
        <dbReference type="ChEBI" id="CHEBI:18420"/>
    </cofactor>
</comment>
<keyword evidence="13" id="KW-0455">Luminescence</keyword>
<evidence type="ECO:0000256" key="8">
    <source>
        <dbReference type="ARBA" id="ARBA00022840"/>
    </source>
</evidence>
<evidence type="ECO:0000256" key="6">
    <source>
        <dbReference type="ARBA" id="ARBA00022723"/>
    </source>
</evidence>
<dbReference type="Gene3D" id="2.30.38.10">
    <property type="entry name" value="Luciferase, Domain 3"/>
    <property type="match status" value="1"/>
</dbReference>
<dbReference type="Gene3D" id="3.40.50.980">
    <property type="match status" value="2"/>
</dbReference>
<dbReference type="FunFam" id="3.30.300.30:FF:000007">
    <property type="entry name" value="4-coumarate--CoA ligase 2"/>
    <property type="match status" value="1"/>
</dbReference>
<reference evidence="18" key="1">
    <citation type="journal article" date="2023" name="G3 (Bethesda)">
        <title>Whole genome assemblies of Zophobas morio and Tenebrio molitor.</title>
        <authorList>
            <person name="Kaur S."/>
            <person name="Stinson S.A."/>
            <person name="diCenzo G.C."/>
        </authorList>
    </citation>
    <scope>NUCLEOTIDE SEQUENCE</scope>
    <source>
        <strain evidence="18">QUZm001</strain>
    </source>
</reference>
<keyword evidence="7" id="KW-0547">Nucleotide-binding</keyword>
<sequence>MSGIILEGPPDKNFIPEKSMGVIFYEGIKKWDSNRISITDSDNVQITYGKLLQLSVLLAKQLKNFGIKKNDVITIISHNHWKYLVTTLAGFYVGATVNPLNYDYTSGELKHFLSISKPVLVFCTSKTIGNILPLKEESFYPTKLINYDEETLYEATNFNDFLENVDENESFTPIEVSPKEDVALILTSSGTTGLPKCVQLTHFNFRTTMICSGDPDFLGLNDTDNTIGFLPFFHIFGNAVGLASILYGTKFLILNKFNPERFLNSIQQHKVTKLVIVPPIILFLAKSPLVQKYDLSSVDDVISGAAPLTKELEELAERTLKVKSIRQVYGMTEISGAVTMKPKYVKKYGTSGKATPTHRIKIVDVKTEELLPPHEVGELRFKGDGVMKGYLGNATETEDAFDTEGFLKSGDLGYYDEEGYVYIVDRLKEIIKYKGFQVPPAELENLLLQHSGVKDAGVIGKPDERAGEVPIAFIVKQPNQNVSEEELINYIAENMSAQKHLYGGVRFVEEIPKSTSGKILRRKLKELL</sequence>
<dbReference type="PANTHER" id="PTHR24096">
    <property type="entry name" value="LONG-CHAIN-FATTY-ACID--COA LIGASE"/>
    <property type="match status" value="1"/>
</dbReference>
<dbReference type="AlphaFoldDB" id="A0AA38J308"/>
<feature type="domain" description="AMP-binding enzyme C-terminal" evidence="17">
    <location>
        <begin position="442"/>
        <end position="518"/>
    </location>
</feature>
<feature type="domain" description="AMP-dependent synthetase/ligase" evidence="16">
    <location>
        <begin position="34"/>
        <end position="391"/>
    </location>
</feature>
<dbReference type="CDD" id="cd05911">
    <property type="entry name" value="Firefly_Luc_like"/>
    <property type="match status" value="1"/>
</dbReference>
<dbReference type="Proteomes" id="UP001168821">
    <property type="component" value="Unassembled WGS sequence"/>
</dbReference>
<dbReference type="Pfam" id="PF00501">
    <property type="entry name" value="AMP-binding"/>
    <property type="match status" value="1"/>
</dbReference>
<dbReference type="GO" id="GO:0005777">
    <property type="term" value="C:peroxisome"/>
    <property type="evidence" value="ECO:0007669"/>
    <property type="project" value="UniProtKB-SubCell"/>
</dbReference>
<evidence type="ECO:0000256" key="7">
    <source>
        <dbReference type="ARBA" id="ARBA00022741"/>
    </source>
</evidence>
<evidence type="ECO:0000256" key="10">
    <source>
        <dbReference type="ARBA" id="ARBA00023002"/>
    </source>
</evidence>
<proteinExistence type="inferred from homology"/>
<dbReference type="GO" id="GO:0046872">
    <property type="term" value="F:metal ion binding"/>
    <property type="evidence" value="ECO:0007669"/>
    <property type="project" value="UniProtKB-KW"/>
</dbReference>
<dbReference type="InterPro" id="IPR000873">
    <property type="entry name" value="AMP-dep_synth/lig_dom"/>
</dbReference>
<dbReference type="InterPro" id="IPR020845">
    <property type="entry name" value="AMP-binding_CS"/>
</dbReference>
<keyword evidence="9" id="KW-0460">Magnesium</keyword>
<keyword evidence="14" id="KW-0599">Photoprotein</keyword>
<keyword evidence="12" id="KW-0576">Peroxisome</keyword>
<evidence type="ECO:0000256" key="2">
    <source>
        <dbReference type="ARBA" id="ARBA00004275"/>
    </source>
</evidence>
<dbReference type="EMBL" id="JALNTZ010000001">
    <property type="protein sequence ID" value="KAJ3666211.1"/>
    <property type="molecule type" value="Genomic_DNA"/>
</dbReference>
<evidence type="ECO:0000256" key="14">
    <source>
        <dbReference type="ARBA" id="ARBA00023262"/>
    </source>
</evidence>
<comment type="caution">
    <text evidence="18">The sequence shown here is derived from an EMBL/GenBank/DDBJ whole genome shotgun (WGS) entry which is preliminary data.</text>
</comment>
<keyword evidence="11" id="KW-0503">Monooxygenase</keyword>
<dbReference type="InterPro" id="IPR045851">
    <property type="entry name" value="AMP-bd_C_sf"/>
</dbReference>
<dbReference type="EC" id="1.13.12.7" evidence="4"/>
<dbReference type="GO" id="GO:0016405">
    <property type="term" value="F:CoA-ligase activity"/>
    <property type="evidence" value="ECO:0007669"/>
    <property type="project" value="TreeGrafter"/>
</dbReference>
<dbReference type="GO" id="GO:0008218">
    <property type="term" value="P:bioluminescence"/>
    <property type="evidence" value="ECO:0007669"/>
    <property type="project" value="UniProtKB-KW"/>
</dbReference>
<evidence type="ECO:0000313" key="18">
    <source>
        <dbReference type="EMBL" id="KAJ3666211.1"/>
    </source>
</evidence>
<dbReference type="Gene3D" id="3.30.300.30">
    <property type="match status" value="1"/>
</dbReference>
<evidence type="ECO:0000256" key="12">
    <source>
        <dbReference type="ARBA" id="ARBA00023140"/>
    </source>
</evidence>
<evidence type="ECO:0000256" key="15">
    <source>
        <dbReference type="ARBA" id="ARBA00048497"/>
    </source>
</evidence>
<keyword evidence="19" id="KW-1185">Reference proteome</keyword>
<evidence type="ECO:0000256" key="13">
    <source>
        <dbReference type="ARBA" id="ARBA00023223"/>
    </source>
</evidence>
<accession>A0AA38J308</accession>
<protein>
    <recommendedName>
        <fullName evidence="5">Luciferin 4-monooxygenase</fullName>
        <ecNumber evidence="4">1.13.12.7</ecNumber>
    </recommendedName>
</protein>
<evidence type="ECO:0000313" key="19">
    <source>
        <dbReference type="Proteomes" id="UP001168821"/>
    </source>
</evidence>
<dbReference type="InterPro" id="IPR025110">
    <property type="entry name" value="AMP-bd_C"/>
</dbReference>
<evidence type="ECO:0000256" key="4">
    <source>
        <dbReference type="ARBA" id="ARBA00012532"/>
    </source>
</evidence>
<evidence type="ECO:0000256" key="3">
    <source>
        <dbReference type="ARBA" id="ARBA00006432"/>
    </source>
</evidence>
<dbReference type="GO" id="GO:0005524">
    <property type="term" value="F:ATP binding"/>
    <property type="evidence" value="ECO:0007669"/>
    <property type="project" value="UniProtKB-KW"/>
</dbReference>
<comment type="subcellular location">
    <subcellularLocation>
        <location evidence="2">Peroxisome</location>
    </subcellularLocation>
</comment>
<organism evidence="18 19">
    <name type="scientific">Zophobas morio</name>
    <dbReference type="NCBI Taxonomy" id="2755281"/>
    <lineage>
        <taxon>Eukaryota</taxon>
        <taxon>Metazoa</taxon>
        <taxon>Ecdysozoa</taxon>
        <taxon>Arthropoda</taxon>
        <taxon>Hexapoda</taxon>
        <taxon>Insecta</taxon>
        <taxon>Pterygota</taxon>
        <taxon>Neoptera</taxon>
        <taxon>Endopterygota</taxon>
        <taxon>Coleoptera</taxon>
        <taxon>Polyphaga</taxon>
        <taxon>Cucujiformia</taxon>
        <taxon>Tenebrionidae</taxon>
        <taxon>Zophobas</taxon>
    </lineage>
</organism>
<keyword evidence="8" id="KW-0067">ATP-binding</keyword>